<dbReference type="Gene3D" id="3.30.1060.10">
    <property type="entry name" value="Peptide methionine sulphoxide reductase MsrA"/>
    <property type="match status" value="1"/>
</dbReference>
<protein>
    <recommendedName>
        <fullName evidence="2">peptide-methionine (S)-S-oxide reductase</fullName>
        <ecNumber evidence="2">1.8.4.11</ecNumber>
    </recommendedName>
    <alternativeName>
        <fullName evidence="5">Peptide-methionine (S)-S-oxide reductase</fullName>
    </alternativeName>
    <alternativeName>
        <fullName evidence="4">Protein-methionine-S-oxide reductase</fullName>
    </alternativeName>
</protein>
<dbReference type="SUPFAM" id="SSF55068">
    <property type="entry name" value="Peptide methionine sulfoxide reductase"/>
    <property type="match status" value="1"/>
</dbReference>
<evidence type="ECO:0000313" key="8">
    <source>
        <dbReference type="Ensembl" id="ENSENLP00000044157.1"/>
    </source>
</evidence>
<dbReference type="GO" id="GO:0005737">
    <property type="term" value="C:cytoplasm"/>
    <property type="evidence" value="ECO:0007669"/>
    <property type="project" value="TreeGrafter"/>
</dbReference>
<evidence type="ECO:0000259" key="7">
    <source>
        <dbReference type="Pfam" id="PF01625"/>
    </source>
</evidence>
<dbReference type="EC" id="1.8.4.11" evidence="2"/>
<dbReference type="PANTHER" id="PTHR42799">
    <property type="entry name" value="MITOCHONDRIAL PEPTIDE METHIONINE SULFOXIDE REDUCTASE"/>
    <property type="match status" value="1"/>
</dbReference>
<dbReference type="FunCoup" id="A0A665WKM4">
    <property type="interactions" value="903"/>
</dbReference>
<dbReference type="Pfam" id="PF01625">
    <property type="entry name" value="PMSR"/>
    <property type="match status" value="1"/>
</dbReference>
<evidence type="ECO:0000256" key="6">
    <source>
        <dbReference type="SAM" id="MobiDB-lite"/>
    </source>
</evidence>
<evidence type="ECO:0000256" key="3">
    <source>
        <dbReference type="ARBA" id="ARBA00023002"/>
    </source>
</evidence>
<name>A0A665WKM4_ECHNA</name>
<dbReference type="InterPro" id="IPR002569">
    <property type="entry name" value="Met_Sox_Rdtase_MsrA_dom"/>
</dbReference>
<keyword evidence="3" id="KW-0560">Oxidoreductase</keyword>
<keyword evidence="9" id="KW-1185">Reference proteome</keyword>
<dbReference type="InterPro" id="IPR036509">
    <property type="entry name" value="Met_Sox_Rdtase_MsrA_sf"/>
</dbReference>
<feature type="domain" description="Peptide methionine sulphoxide reductase MsrA" evidence="7">
    <location>
        <begin position="67"/>
        <end position="219"/>
    </location>
</feature>
<proteinExistence type="inferred from homology"/>
<dbReference type="NCBIfam" id="TIGR00401">
    <property type="entry name" value="msrA"/>
    <property type="match status" value="1"/>
</dbReference>
<sequence length="236" mass="26324">MMVSSSRLRLVWRHFVSSRMGDMAAKTQMPTPESALPGRTDGLKVSDKHDVNGNKTTPPFPDGTEMVMFGMGCFWGAERKLWRQKGVYSTQVGYSGGYTPNPTYKEVCTGRTGHTEVVRAVFHPDQISFPNLLKVFWESHDPTQGMRQGNDVGTSYRSAIYTYTEQQLQEALASKDQYQKVLTEEGFGPITTEIVAAKPFYYAEDYHQQYLSKNPDGYCGLSGTGVSCPMGIKAKV</sequence>
<dbReference type="GO" id="GO:0008113">
    <property type="term" value="F:peptide-methionine (S)-S-oxide reductase activity"/>
    <property type="evidence" value="ECO:0007669"/>
    <property type="project" value="UniProtKB-EC"/>
</dbReference>
<reference evidence="8" key="2">
    <citation type="submission" date="2025-08" db="UniProtKB">
        <authorList>
            <consortium name="Ensembl"/>
        </authorList>
    </citation>
    <scope>IDENTIFICATION</scope>
</reference>
<accession>A0A665WKM4</accession>
<dbReference type="GO" id="GO:0034599">
    <property type="term" value="P:cellular response to oxidative stress"/>
    <property type="evidence" value="ECO:0007669"/>
    <property type="project" value="TreeGrafter"/>
</dbReference>
<evidence type="ECO:0000256" key="5">
    <source>
        <dbReference type="ARBA" id="ARBA00030643"/>
    </source>
</evidence>
<dbReference type="HAMAP" id="MF_01401">
    <property type="entry name" value="MsrA"/>
    <property type="match status" value="1"/>
</dbReference>
<gene>
    <name evidence="8" type="primary">msraa</name>
</gene>
<dbReference type="InParanoid" id="A0A665WKM4"/>
<evidence type="ECO:0000313" key="9">
    <source>
        <dbReference type="Proteomes" id="UP000472264"/>
    </source>
</evidence>
<evidence type="ECO:0000256" key="1">
    <source>
        <dbReference type="ARBA" id="ARBA00005591"/>
    </source>
</evidence>
<dbReference type="InterPro" id="IPR050162">
    <property type="entry name" value="MsrA_MetSO_reductase"/>
</dbReference>
<feature type="region of interest" description="Disordered" evidence="6">
    <location>
        <begin position="23"/>
        <end position="59"/>
    </location>
</feature>
<reference evidence="8" key="3">
    <citation type="submission" date="2025-09" db="UniProtKB">
        <authorList>
            <consortium name="Ensembl"/>
        </authorList>
    </citation>
    <scope>IDENTIFICATION</scope>
</reference>
<dbReference type="Proteomes" id="UP000472264">
    <property type="component" value="Chromosome 24"/>
</dbReference>
<evidence type="ECO:0000256" key="4">
    <source>
        <dbReference type="ARBA" id="ARBA00030273"/>
    </source>
</evidence>
<dbReference type="AlphaFoldDB" id="A0A665WKM4"/>
<dbReference type="PANTHER" id="PTHR42799:SF23">
    <property type="entry name" value="PEPTIDE-METHIONINE (S)-S-OXIDE REDUCTASE"/>
    <property type="match status" value="1"/>
</dbReference>
<organism evidence="8 9">
    <name type="scientific">Echeneis naucrates</name>
    <name type="common">Live sharksucker</name>
    <dbReference type="NCBI Taxonomy" id="173247"/>
    <lineage>
        <taxon>Eukaryota</taxon>
        <taxon>Metazoa</taxon>
        <taxon>Chordata</taxon>
        <taxon>Craniata</taxon>
        <taxon>Vertebrata</taxon>
        <taxon>Euteleostomi</taxon>
        <taxon>Actinopterygii</taxon>
        <taxon>Neopterygii</taxon>
        <taxon>Teleostei</taxon>
        <taxon>Neoteleostei</taxon>
        <taxon>Acanthomorphata</taxon>
        <taxon>Carangaria</taxon>
        <taxon>Carangiformes</taxon>
        <taxon>Echeneidae</taxon>
        <taxon>Echeneis</taxon>
    </lineage>
</organism>
<feature type="compositionally biased region" description="Basic and acidic residues" evidence="6">
    <location>
        <begin position="41"/>
        <end position="52"/>
    </location>
</feature>
<comment type="similarity">
    <text evidence="1">Belongs to the MsrA Met sulfoxide reductase family.</text>
</comment>
<reference evidence="8" key="1">
    <citation type="submission" date="2021-04" db="EMBL/GenBank/DDBJ databases">
        <authorList>
            <consortium name="Wellcome Sanger Institute Data Sharing"/>
        </authorList>
    </citation>
    <scope>NUCLEOTIDE SEQUENCE [LARGE SCALE GENOMIC DNA]</scope>
</reference>
<dbReference type="Ensembl" id="ENSENLT00000045261.1">
    <property type="protein sequence ID" value="ENSENLP00000044157.1"/>
    <property type="gene ID" value="ENSENLG00000018814.1"/>
</dbReference>
<evidence type="ECO:0000256" key="2">
    <source>
        <dbReference type="ARBA" id="ARBA00012502"/>
    </source>
</evidence>
<dbReference type="OMA" id="LFWESHD"/>